<sequence>RLHFATPDEMAERFGHSPEALANTLRIAESCSVDLVYDRLRLPRFPLPEPFASADDYLEHLAGEGVRRLYGEPGREVAERLRFELDLIRRMGYAGYFLIVRDFIEFARARGIPVGPGRGSAAGSLVSYAVGITRIDPIRYDLLFERFLNPERVSMPDIDVDISDRGRAEVIRYVVDRYGAENVCQIITFGTMAARAVVRDVGRVLGFSYPEVDRIAKLIPAELKMTLEKALGQVPELRALTEENPRVAELIEIGRVLEGLTRHASTHAAGVVITPTPLAEHVPLFRGKEGEVTTQWDMVACEQIGLLKMDLLGLRTLTVVEDCLAELGRRGVNIDLEAIPDEDARTFAMMGRGETVGIFQFESGGMAEYLRRLQPTRLEDLIAMNALYRPGPLGGGMVERFIERKHGHEPITYEDPLLEPILGSTHGTIVYQEQVLQIAARMAGYRLGEADLLRRAMAKKKTKEMEEHRRTFTQRAAERGVKPAVAARVFDWVAKFAEYGFNRSHSAGYALLAYQTAYLKAHHPVEFMAATLTSEMQDSDRILALLNECRRLGIPILPPDVRASRESFAVEGSAIRFALAAVKGLGRSAAESIVRARCGAGGLRSFFHFCECLEGGGLNRKAVEALIQAGALDGLGGERAQMMAALPQALDWAGARRRDREAGQSSLFGGEAAGGGAWRAEPALPDVPAWDAAETLRREKEALGFYLTHHPLDPYRALLPCLGLTPLGEALELPDGARFRAAGVVAQVRQGSTRRGEPMATLALEDFGGRVEALVFGEALSGCRGCLELEVPLLVAGRVAAGDRGARIIADRVEPLDEALSSPGHELHLALRGDAAARAAQVRELLDGAAEGSVAVFLHVDPGTAHGAIVQLRRGLAAPGPELLGRLAGMLGEAAVRFLPSSGPADSRRVFGDAARVAGVAERPGAPPRAARRQPAARR</sequence>
<accession>A0A937XD54</accession>
<feature type="domain" description="DNA polymerase III alpha subunit finger" evidence="9">
    <location>
        <begin position="316"/>
        <end position="480"/>
    </location>
</feature>
<dbReference type="GO" id="GO:0008408">
    <property type="term" value="F:3'-5' exonuclease activity"/>
    <property type="evidence" value="ECO:0007669"/>
    <property type="project" value="InterPro"/>
</dbReference>
<dbReference type="NCBIfam" id="TIGR00594">
    <property type="entry name" value="polc"/>
    <property type="match status" value="1"/>
</dbReference>
<dbReference type="EMBL" id="VGIY01000341">
    <property type="protein sequence ID" value="MBM3318384.1"/>
    <property type="molecule type" value="Genomic_DNA"/>
</dbReference>
<feature type="domain" description="Bacterial DNA polymerase III alpha subunit NTPase" evidence="7">
    <location>
        <begin position="56"/>
        <end position="313"/>
    </location>
</feature>
<dbReference type="InterPro" id="IPR011708">
    <property type="entry name" value="DNA_pol3_alpha_NTPase_dom"/>
</dbReference>
<comment type="catalytic activity">
    <reaction evidence="6">
        <text>DNA(n) + a 2'-deoxyribonucleoside 5'-triphosphate = DNA(n+1) + diphosphate</text>
        <dbReference type="Rhea" id="RHEA:22508"/>
        <dbReference type="Rhea" id="RHEA-COMP:17339"/>
        <dbReference type="Rhea" id="RHEA-COMP:17340"/>
        <dbReference type="ChEBI" id="CHEBI:33019"/>
        <dbReference type="ChEBI" id="CHEBI:61560"/>
        <dbReference type="ChEBI" id="CHEBI:173112"/>
        <dbReference type="EC" id="2.7.7.7"/>
    </reaction>
</comment>
<dbReference type="Pfam" id="PF07733">
    <property type="entry name" value="DNA_pol3_alpha"/>
    <property type="match status" value="1"/>
</dbReference>
<dbReference type="GO" id="GO:0006260">
    <property type="term" value="P:DNA replication"/>
    <property type="evidence" value="ECO:0007669"/>
    <property type="project" value="UniProtKB-KW"/>
</dbReference>
<evidence type="ECO:0000256" key="2">
    <source>
        <dbReference type="ARBA" id="ARBA00022679"/>
    </source>
</evidence>
<dbReference type="NCBIfam" id="NF004226">
    <property type="entry name" value="PRK05673.1"/>
    <property type="match status" value="1"/>
</dbReference>
<evidence type="ECO:0000259" key="7">
    <source>
        <dbReference type="Pfam" id="PF07733"/>
    </source>
</evidence>
<name>A0A937XD54_UNCEI</name>
<feature type="domain" description="DNA polymerase helix-hairpin-helix motif" evidence="8">
    <location>
        <begin position="553"/>
        <end position="642"/>
    </location>
</feature>
<evidence type="ECO:0000256" key="5">
    <source>
        <dbReference type="ARBA" id="ARBA00022932"/>
    </source>
</evidence>
<dbReference type="PANTHER" id="PTHR32294">
    <property type="entry name" value="DNA POLYMERASE III SUBUNIT ALPHA"/>
    <property type="match status" value="1"/>
</dbReference>
<dbReference type="Gene3D" id="1.10.150.870">
    <property type="match status" value="1"/>
</dbReference>
<evidence type="ECO:0000313" key="10">
    <source>
        <dbReference type="EMBL" id="MBM3318384.1"/>
    </source>
</evidence>
<dbReference type="Gene3D" id="1.10.10.1600">
    <property type="entry name" value="Bacterial DNA polymerase III alpha subunit, thumb domain"/>
    <property type="match status" value="1"/>
</dbReference>
<reference evidence="10" key="1">
    <citation type="submission" date="2019-03" db="EMBL/GenBank/DDBJ databases">
        <title>Lake Tanganyika Metagenome-Assembled Genomes (MAGs).</title>
        <authorList>
            <person name="Tran P."/>
        </authorList>
    </citation>
    <scope>NUCLEOTIDE SEQUENCE</scope>
    <source>
        <strain evidence="10">M_DeepCast_400m_m2_100</strain>
    </source>
</reference>
<dbReference type="AlphaFoldDB" id="A0A937XD54"/>
<evidence type="ECO:0000259" key="8">
    <source>
        <dbReference type="Pfam" id="PF14579"/>
    </source>
</evidence>
<keyword evidence="3 10" id="KW-0548">Nucleotidyltransferase</keyword>
<gene>
    <name evidence="10" type="primary">dnaE</name>
    <name evidence="10" type="ORF">FJY75_11090</name>
</gene>
<dbReference type="InterPro" id="IPR029460">
    <property type="entry name" value="DNAPol_HHH"/>
</dbReference>
<feature type="non-terminal residue" evidence="10">
    <location>
        <position position="1"/>
    </location>
</feature>
<keyword evidence="2 10" id="KW-0808">Transferase</keyword>
<dbReference type="InterPro" id="IPR004805">
    <property type="entry name" value="DnaE2/DnaE/PolC"/>
</dbReference>
<keyword evidence="4" id="KW-0235">DNA replication</keyword>
<evidence type="ECO:0000256" key="6">
    <source>
        <dbReference type="ARBA" id="ARBA00049244"/>
    </source>
</evidence>
<evidence type="ECO:0000313" key="11">
    <source>
        <dbReference type="Proteomes" id="UP000748308"/>
    </source>
</evidence>
<dbReference type="CDD" id="cd04485">
    <property type="entry name" value="DnaE_OBF"/>
    <property type="match status" value="1"/>
</dbReference>
<evidence type="ECO:0000256" key="4">
    <source>
        <dbReference type="ARBA" id="ARBA00022705"/>
    </source>
</evidence>
<dbReference type="InterPro" id="IPR041931">
    <property type="entry name" value="DNA_pol3_alpha_thumb_dom"/>
</dbReference>
<dbReference type="InterPro" id="IPR040982">
    <property type="entry name" value="DNA_pol3_finger"/>
</dbReference>
<evidence type="ECO:0000256" key="1">
    <source>
        <dbReference type="ARBA" id="ARBA00012417"/>
    </source>
</evidence>
<keyword evidence="5" id="KW-0239">DNA-directed DNA polymerase</keyword>
<proteinExistence type="predicted"/>
<evidence type="ECO:0000256" key="3">
    <source>
        <dbReference type="ARBA" id="ARBA00022695"/>
    </source>
</evidence>
<protein>
    <recommendedName>
        <fullName evidence="1">DNA-directed DNA polymerase</fullName>
        <ecNumber evidence="1">2.7.7.7</ecNumber>
    </recommendedName>
</protein>
<organism evidence="10 11">
    <name type="scientific">Eiseniibacteriota bacterium</name>
    <dbReference type="NCBI Taxonomy" id="2212470"/>
    <lineage>
        <taxon>Bacteria</taxon>
        <taxon>Candidatus Eiseniibacteriota</taxon>
    </lineage>
</organism>
<dbReference type="GO" id="GO:0003887">
    <property type="term" value="F:DNA-directed DNA polymerase activity"/>
    <property type="evidence" value="ECO:0007669"/>
    <property type="project" value="UniProtKB-KW"/>
</dbReference>
<dbReference type="EC" id="2.7.7.7" evidence="1"/>
<dbReference type="Pfam" id="PF17657">
    <property type="entry name" value="DNA_pol3_finger"/>
    <property type="match status" value="1"/>
</dbReference>
<dbReference type="PANTHER" id="PTHR32294:SF0">
    <property type="entry name" value="DNA POLYMERASE III SUBUNIT ALPHA"/>
    <property type="match status" value="1"/>
</dbReference>
<dbReference type="Proteomes" id="UP000748308">
    <property type="component" value="Unassembled WGS sequence"/>
</dbReference>
<evidence type="ECO:0000259" key="9">
    <source>
        <dbReference type="Pfam" id="PF17657"/>
    </source>
</evidence>
<comment type="caution">
    <text evidence="10">The sequence shown here is derived from an EMBL/GenBank/DDBJ whole genome shotgun (WGS) entry which is preliminary data.</text>
</comment>
<dbReference type="Gene3D" id="3.20.20.140">
    <property type="entry name" value="Metal-dependent hydrolases"/>
    <property type="match status" value="1"/>
</dbReference>
<dbReference type="Pfam" id="PF14579">
    <property type="entry name" value="HHH_6"/>
    <property type="match status" value="1"/>
</dbReference>